<gene>
    <name evidence="3" type="ORF">B0H67DRAFT_643977</name>
</gene>
<evidence type="ECO:0000313" key="4">
    <source>
        <dbReference type="Proteomes" id="UP001172102"/>
    </source>
</evidence>
<dbReference type="PANTHER" id="PTHR34502">
    <property type="entry name" value="DUF6594 DOMAIN-CONTAINING PROTEIN-RELATED"/>
    <property type="match status" value="1"/>
</dbReference>
<evidence type="ECO:0000256" key="1">
    <source>
        <dbReference type="SAM" id="Phobius"/>
    </source>
</evidence>
<sequence>MSAGGVGELKLMEDRLNGHVVGEGKLWADQVQVGACIDTRAADERIQTTYEAPLRAPERVHPWRLLGGNELFYKTVPMLQLLTSKKENPIDGGSSTSAINYASGRKIAIFISHLSTILAAILLFGDILVLYSVKLERLKLGLVALFTAVFATSVGLLTNAKRSEVYGSTAAYATVLVVFVSGNLEG</sequence>
<keyword evidence="4" id="KW-1185">Reference proteome</keyword>
<dbReference type="AlphaFoldDB" id="A0AA40ARP9"/>
<comment type="caution">
    <text evidence="3">The sequence shown here is derived from an EMBL/GenBank/DDBJ whole genome shotgun (WGS) entry which is preliminary data.</text>
</comment>
<organism evidence="3 4">
    <name type="scientific">Lasiosphaeris hirsuta</name>
    <dbReference type="NCBI Taxonomy" id="260670"/>
    <lineage>
        <taxon>Eukaryota</taxon>
        <taxon>Fungi</taxon>
        <taxon>Dikarya</taxon>
        <taxon>Ascomycota</taxon>
        <taxon>Pezizomycotina</taxon>
        <taxon>Sordariomycetes</taxon>
        <taxon>Sordariomycetidae</taxon>
        <taxon>Sordariales</taxon>
        <taxon>Lasiosphaeriaceae</taxon>
        <taxon>Lasiosphaeris</taxon>
    </lineage>
</organism>
<dbReference type="InterPro" id="IPR046529">
    <property type="entry name" value="DUF6594"/>
</dbReference>
<proteinExistence type="predicted"/>
<evidence type="ECO:0000259" key="2">
    <source>
        <dbReference type="Pfam" id="PF20237"/>
    </source>
</evidence>
<evidence type="ECO:0000313" key="3">
    <source>
        <dbReference type="EMBL" id="KAK0720764.1"/>
    </source>
</evidence>
<keyword evidence="1" id="KW-0812">Transmembrane</keyword>
<feature type="transmembrane region" description="Helical" evidence="1">
    <location>
        <begin position="107"/>
        <end position="132"/>
    </location>
</feature>
<dbReference type="EMBL" id="JAUKUA010000003">
    <property type="protein sequence ID" value="KAK0720764.1"/>
    <property type="molecule type" value="Genomic_DNA"/>
</dbReference>
<protein>
    <recommendedName>
        <fullName evidence="2">DUF6594 domain-containing protein</fullName>
    </recommendedName>
</protein>
<dbReference type="Proteomes" id="UP001172102">
    <property type="component" value="Unassembled WGS sequence"/>
</dbReference>
<accession>A0AA40ARP9</accession>
<dbReference type="Pfam" id="PF20237">
    <property type="entry name" value="DUF6594"/>
    <property type="match status" value="1"/>
</dbReference>
<feature type="domain" description="DUF6594" evidence="2">
    <location>
        <begin position="89"/>
        <end position="177"/>
    </location>
</feature>
<keyword evidence="1" id="KW-0472">Membrane</keyword>
<dbReference type="PANTHER" id="PTHR34502:SF4">
    <property type="entry name" value="DUF6594 DOMAIN-CONTAINING PROTEIN"/>
    <property type="match status" value="1"/>
</dbReference>
<keyword evidence="1" id="KW-1133">Transmembrane helix</keyword>
<name>A0AA40ARP9_9PEZI</name>
<feature type="transmembrane region" description="Helical" evidence="1">
    <location>
        <begin position="138"/>
        <end position="158"/>
    </location>
</feature>
<reference evidence="3" key="1">
    <citation type="submission" date="2023-06" db="EMBL/GenBank/DDBJ databases">
        <title>Genome-scale phylogeny and comparative genomics of the fungal order Sordariales.</title>
        <authorList>
            <consortium name="Lawrence Berkeley National Laboratory"/>
            <person name="Hensen N."/>
            <person name="Bonometti L."/>
            <person name="Westerberg I."/>
            <person name="Brannstrom I.O."/>
            <person name="Guillou S."/>
            <person name="Cros-Aarteil S."/>
            <person name="Calhoun S."/>
            <person name="Haridas S."/>
            <person name="Kuo A."/>
            <person name="Mondo S."/>
            <person name="Pangilinan J."/>
            <person name="Riley R."/>
            <person name="Labutti K."/>
            <person name="Andreopoulos B."/>
            <person name="Lipzen A."/>
            <person name="Chen C."/>
            <person name="Yanf M."/>
            <person name="Daum C."/>
            <person name="Ng V."/>
            <person name="Clum A."/>
            <person name="Steindorff A."/>
            <person name="Ohm R."/>
            <person name="Martin F."/>
            <person name="Silar P."/>
            <person name="Natvig D."/>
            <person name="Lalanne C."/>
            <person name="Gautier V."/>
            <person name="Ament-Velasquez S.L."/>
            <person name="Kruys A."/>
            <person name="Hutchinson M.I."/>
            <person name="Powell A.J."/>
            <person name="Barry K."/>
            <person name="Miller A.N."/>
            <person name="Grigoriev I.V."/>
            <person name="Debuchy R."/>
            <person name="Gladieux P."/>
            <person name="Thoren M.H."/>
            <person name="Johannesson H."/>
        </authorList>
    </citation>
    <scope>NUCLEOTIDE SEQUENCE</scope>
    <source>
        <strain evidence="3">SMH4607-1</strain>
    </source>
</reference>
<feature type="transmembrane region" description="Helical" evidence="1">
    <location>
        <begin position="165"/>
        <end position="184"/>
    </location>
</feature>